<gene>
    <name evidence="3" type="ORF">IV454_22995</name>
</gene>
<protein>
    <submittedName>
        <fullName evidence="3">Uncharacterized protein</fullName>
    </submittedName>
</protein>
<reference evidence="3 4" key="1">
    <citation type="submission" date="2020-11" db="EMBL/GenBank/DDBJ databases">
        <authorList>
            <person name="Sun Q."/>
        </authorList>
    </citation>
    <scope>NUCLEOTIDE SEQUENCE [LARGE SCALE GENOMIC DNA]</scope>
    <source>
        <strain evidence="3 4">P8398</strain>
    </source>
</reference>
<evidence type="ECO:0000256" key="1">
    <source>
        <dbReference type="SAM" id="MobiDB-lite"/>
    </source>
</evidence>
<sequence length="300" mass="32148">MKIPSLFRAALFLLAPAIALGIFGAGSAVAAGVAGTTNLSLAQSRAVDDMVQGVVRACAQNPQLASNNEAIRMMTQWATTPEICACQGQSLRDALTPDVLALSRDDQRDFMLKIAVTKAAECGVPIFKAKFSAGCDDFFAAVFKDMPVEKITSVLKSRGYTDLDAYIGATCSCMRPVLQNMSTKEWVDGSLAGFNAYLERRRTGNPSLPAPKNAFDRVKDTCTVPPANKGEKPSEASNFKQSSKRTEPGDANAQGALGNMYYFGNSVLNGQKLAAHVAFSPRLPKVPERWSIHTRSLGST</sequence>
<organism evidence="3 4">
    <name type="scientific">Massilia antarctica</name>
    <dbReference type="NCBI Taxonomy" id="2765360"/>
    <lineage>
        <taxon>Bacteria</taxon>
        <taxon>Pseudomonadati</taxon>
        <taxon>Pseudomonadota</taxon>
        <taxon>Betaproteobacteria</taxon>
        <taxon>Burkholderiales</taxon>
        <taxon>Oxalobacteraceae</taxon>
        <taxon>Telluria group</taxon>
        <taxon>Massilia</taxon>
    </lineage>
</organism>
<evidence type="ECO:0000256" key="2">
    <source>
        <dbReference type="SAM" id="SignalP"/>
    </source>
</evidence>
<feature type="signal peptide" evidence="2">
    <location>
        <begin position="1"/>
        <end position="30"/>
    </location>
</feature>
<accession>A0AA48WBE2</accession>
<dbReference type="RefSeq" id="WP_206088006.1">
    <property type="nucleotide sequence ID" value="NZ_CP065053.1"/>
</dbReference>
<keyword evidence="4" id="KW-1185">Reference proteome</keyword>
<dbReference type="Proteomes" id="UP000662888">
    <property type="component" value="Chromosome"/>
</dbReference>
<dbReference type="EMBL" id="CP065053">
    <property type="protein sequence ID" value="QPI48382.1"/>
    <property type="molecule type" value="Genomic_DNA"/>
</dbReference>
<keyword evidence="2" id="KW-0732">Signal</keyword>
<evidence type="ECO:0000313" key="4">
    <source>
        <dbReference type="Proteomes" id="UP000662888"/>
    </source>
</evidence>
<proteinExistence type="predicted"/>
<evidence type="ECO:0000313" key="3">
    <source>
        <dbReference type="EMBL" id="QPI48382.1"/>
    </source>
</evidence>
<name>A0AA48WBE2_9BURK</name>
<feature type="chain" id="PRO_5046017854" evidence="2">
    <location>
        <begin position="31"/>
        <end position="300"/>
    </location>
</feature>
<feature type="region of interest" description="Disordered" evidence="1">
    <location>
        <begin position="223"/>
        <end position="251"/>
    </location>
</feature>